<keyword evidence="4" id="KW-1185">Reference proteome</keyword>
<dbReference type="Pfam" id="PF07707">
    <property type="entry name" value="BACK"/>
    <property type="match status" value="1"/>
</dbReference>
<dbReference type="Proteomes" id="UP000266673">
    <property type="component" value="Unassembled WGS sequence"/>
</dbReference>
<gene>
    <name evidence="3" type="ORF">C2G38_2165487</name>
</gene>
<organism evidence="3 4">
    <name type="scientific">Gigaspora rosea</name>
    <dbReference type="NCBI Taxonomy" id="44941"/>
    <lineage>
        <taxon>Eukaryota</taxon>
        <taxon>Fungi</taxon>
        <taxon>Fungi incertae sedis</taxon>
        <taxon>Mucoromycota</taxon>
        <taxon>Glomeromycotina</taxon>
        <taxon>Glomeromycetes</taxon>
        <taxon>Diversisporales</taxon>
        <taxon>Gigasporaceae</taxon>
        <taxon>Gigaspora</taxon>
    </lineage>
</organism>
<dbReference type="PROSITE" id="PS51886">
    <property type="entry name" value="TLDC"/>
    <property type="match status" value="1"/>
</dbReference>
<dbReference type="Gene3D" id="3.30.710.10">
    <property type="entry name" value="Potassium Channel Kv1.1, Chain A"/>
    <property type="match status" value="1"/>
</dbReference>
<evidence type="ECO:0000259" key="2">
    <source>
        <dbReference type="PROSITE" id="PS51886"/>
    </source>
</evidence>
<proteinExistence type="predicted"/>
<feature type="domain" description="TLDc" evidence="2">
    <location>
        <begin position="173"/>
        <end position="313"/>
    </location>
</feature>
<dbReference type="InterPro" id="IPR006571">
    <property type="entry name" value="TLDc_dom"/>
</dbReference>
<evidence type="ECO:0000259" key="1">
    <source>
        <dbReference type="PROSITE" id="PS50097"/>
    </source>
</evidence>
<dbReference type="EMBL" id="QKWP01000168">
    <property type="protein sequence ID" value="RIB25590.1"/>
    <property type="molecule type" value="Genomic_DNA"/>
</dbReference>
<sequence length="313" mass="36178">MTAKHLEKLSIDYLELLNDKEDFNVIINVGESANTKIFRAHSNVLRYRSLYFQDKLANTSKEYPNKIFDSEDFTSLQENALVSLIKRDDLQMEEIKIWNYIIKWEIAQNPELSSGGPENWTRKLSGIKKYRNLWNDIKKIAVNSSRKISSIILPPRTILTPTLPTRITRSFSTIINEAHAAEIATWIDKKIEMYSITDNPFKFKLLLRGTRDGFTTDTFWKICNKRENTIVVMKVKDTDEILGGYNPIQWDSAINGFVSCKDSFIFSLKNGNINSSTLSRVEDECCAIYCNSRFGPTFGAEYEVFQIEEKFNL</sequence>
<evidence type="ECO:0000313" key="4">
    <source>
        <dbReference type="Proteomes" id="UP000266673"/>
    </source>
</evidence>
<dbReference type="PROSITE" id="PS50097">
    <property type="entry name" value="BTB"/>
    <property type="match status" value="1"/>
</dbReference>
<evidence type="ECO:0000313" key="3">
    <source>
        <dbReference type="EMBL" id="RIB25590.1"/>
    </source>
</evidence>
<feature type="domain" description="BTB" evidence="1">
    <location>
        <begin position="23"/>
        <end position="94"/>
    </location>
</feature>
<dbReference type="InterPro" id="IPR011333">
    <property type="entry name" value="SKP1/BTB/POZ_sf"/>
</dbReference>
<protein>
    <recommendedName>
        <fullName evidence="5">TLDc domain-containing protein</fullName>
    </recommendedName>
</protein>
<evidence type="ECO:0008006" key="5">
    <source>
        <dbReference type="Google" id="ProtNLM"/>
    </source>
</evidence>
<comment type="caution">
    <text evidence="3">The sequence shown here is derived from an EMBL/GenBank/DDBJ whole genome shotgun (WGS) entry which is preliminary data.</text>
</comment>
<dbReference type="InterPro" id="IPR000210">
    <property type="entry name" value="BTB/POZ_dom"/>
</dbReference>
<dbReference type="InterPro" id="IPR011705">
    <property type="entry name" value="BACK"/>
</dbReference>
<dbReference type="AlphaFoldDB" id="A0A397VSR1"/>
<name>A0A397VSR1_9GLOM</name>
<dbReference type="Pfam" id="PF07534">
    <property type="entry name" value="TLD"/>
    <property type="match status" value="1"/>
</dbReference>
<dbReference type="OrthoDB" id="5430411at2759"/>
<accession>A0A397VSR1</accession>
<dbReference type="SUPFAM" id="SSF54695">
    <property type="entry name" value="POZ domain"/>
    <property type="match status" value="1"/>
</dbReference>
<reference evidence="3 4" key="1">
    <citation type="submission" date="2018-06" db="EMBL/GenBank/DDBJ databases">
        <title>Comparative genomics reveals the genomic features of Rhizophagus irregularis, R. cerebriforme, R. diaphanum and Gigaspora rosea, and their symbiotic lifestyle signature.</title>
        <authorList>
            <person name="Morin E."/>
            <person name="San Clemente H."/>
            <person name="Chen E.C.H."/>
            <person name="De La Providencia I."/>
            <person name="Hainaut M."/>
            <person name="Kuo A."/>
            <person name="Kohler A."/>
            <person name="Murat C."/>
            <person name="Tang N."/>
            <person name="Roy S."/>
            <person name="Loubradou J."/>
            <person name="Henrissat B."/>
            <person name="Grigoriev I.V."/>
            <person name="Corradi N."/>
            <person name="Roux C."/>
            <person name="Martin F.M."/>
        </authorList>
    </citation>
    <scope>NUCLEOTIDE SEQUENCE [LARGE SCALE GENOMIC DNA]</scope>
    <source>
        <strain evidence="3 4">DAOM 194757</strain>
    </source>
</reference>